<keyword evidence="2" id="KW-1185">Reference proteome</keyword>
<organism evidence="1 2">
    <name type="scientific">Methylobacterium nodulans (strain LMG 21967 / CNCM I-2342 / ORS 2060)</name>
    <dbReference type="NCBI Taxonomy" id="460265"/>
    <lineage>
        <taxon>Bacteria</taxon>
        <taxon>Pseudomonadati</taxon>
        <taxon>Pseudomonadota</taxon>
        <taxon>Alphaproteobacteria</taxon>
        <taxon>Hyphomicrobiales</taxon>
        <taxon>Methylobacteriaceae</taxon>
        <taxon>Methylobacterium</taxon>
    </lineage>
</organism>
<name>B8IAM0_METNO</name>
<accession>B8IAM0</accession>
<protein>
    <recommendedName>
        <fullName evidence="3">Zinc-ribbon domain-containing protein</fullName>
    </recommendedName>
</protein>
<dbReference type="EMBL" id="CP001349">
    <property type="protein sequence ID" value="ACL61065.1"/>
    <property type="molecule type" value="Genomic_DNA"/>
</dbReference>
<reference evidence="1 2" key="1">
    <citation type="submission" date="2009-01" db="EMBL/GenBank/DDBJ databases">
        <title>Complete sequence of chromosome of Methylobacterium nodulans ORS 2060.</title>
        <authorList>
            <consortium name="US DOE Joint Genome Institute"/>
            <person name="Lucas S."/>
            <person name="Copeland A."/>
            <person name="Lapidus A."/>
            <person name="Glavina del Rio T."/>
            <person name="Dalin E."/>
            <person name="Tice H."/>
            <person name="Bruce D."/>
            <person name="Goodwin L."/>
            <person name="Pitluck S."/>
            <person name="Sims D."/>
            <person name="Brettin T."/>
            <person name="Detter J.C."/>
            <person name="Han C."/>
            <person name="Larimer F."/>
            <person name="Land M."/>
            <person name="Hauser L."/>
            <person name="Kyrpides N."/>
            <person name="Ivanova N."/>
            <person name="Marx C.J."/>
            <person name="Richardson P."/>
        </authorList>
    </citation>
    <scope>NUCLEOTIDE SEQUENCE [LARGE SCALE GENOMIC DNA]</scope>
    <source>
        <strain evidence="2">LMG 21967 / CNCM I-2342 / ORS 2060</strain>
    </source>
</reference>
<dbReference type="KEGG" id="mno:Mnod_6260"/>
<evidence type="ECO:0000313" key="2">
    <source>
        <dbReference type="Proteomes" id="UP000008207"/>
    </source>
</evidence>
<dbReference type="Proteomes" id="UP000008207">
    <property type="component" value="Chromosome"/>
</dbReference>
<proteinExistence type="predicted"/>
<evidence type="ECO:0000313" key="1">
    <source>
        <dbReference type="EMBL" id="ACL61065.1"/>
    </source>
</evidence>
<dbReference type="AlphaFoldDB" id="B8IAM0"/>
<gene>
    <name evidence="1" type="ordered locus">Mnod_6260</name>
</gene>
<dbReference type="HOGENOM" id="CLU_1935579_0_0_5"/>
<dbReference type="STRING" id="460265.Mnod_6260"/>
<evidence type="ECO:0008006" key="3">
    <source>
        <dbReference type="Google" id="ProtNLM"/>
    </source>
</evidence>
<sequence>MPAALTHEQFLDRVSSALGPRVEVVGQYSGLHSLIDVSCRDCGHRWRPYAGNLLNGRANCKPCFDRSRRLPAAEVVAEIEAALSGAVEVVGEYRGAKHRLPVRCRVCDHRWAPVARYSGPATAARVAPAS</sequence>